<dbReference type="Pfam" id="PF01202">
    <property type="entry name" value="SKI"/>
    <property type="match status" value="1"/>
</dbReference>
<dbReference type="PANTHER" id="PTHR21087">
    <property type="entry name" value="SHIKIMATE KINASE"/>
    <property type="match status" value="1"/>
</dbReference>
<dbReference type="KEGG" id="vgo:GJW-30_1_01036"/>
<evidence type="ECO:0000313" key="10">
    <source>
        <dbReference type="Proteomes" id="UP000236884"/>
    </source>
</evidence>
<keyword evidence="7" id="KW-0479">Metal-binding</keyword>
<dbReference type="GO" id="GO:0005829">
    <property type="term" value="C:cytosol"/>
    <property type="evidence" value="ECO:0007669"/>
    <property type="project" value="TreeGrafter"/>
</dbReference>
<comment type="subcellular location">
    <subcellularLocation>
        <location evidence="7">Cytoplasm</location>
    </subcellularLocation>
</comment>
<dbReference type="CDD" id="cd00464">
    <property type="entry name" value="SK"/>
    <property type="match status" value="1"/>
</dbReference>
<dbReference type="HAMAP" id="MF_00109">
    <property type="entry name" value="Shikimate_kinase"/>
    <property type="match status" value="1"/>
</dbReference>
<keyword evidence="7" id="KW-0460">Magnesium</keyword>
<reference evidence="9 10" key="1">
    <citation type="submission" date="2015-08" db="EMBL/GenBank/DDBJ databases">
        <title>Investigation of the bacterial diversity of lava forest soil.</title>
        <authorList>
            <person name="Lee J.S."/>
        </authorList>
    </citation>
    <scope>NUCLEOTIDE SEQUENCE [LARGE SCALE GENOMIC DNA]</scope>
    <source>
        <strain evidence="9 10">GJW-30</strain>
    </source>
</reference>
<comment type="pathway">
    <text evidence="7">Metabolic intermediate biosynthesis; chorismate biosynthesis; chorismate from D-erythrose 4-phosphate and phosphoenolpyruvate: step 5/7.</text>
</comment>
<dbReference type="SMART" id="SM00530">
    <property type="entry name" value="HTH_XRE"/>
    <property type="match status" value="1"/>
</dbReference>
<feature type="binding site" evidence="7">
    <location>
        <position position="184"/>
    </location>
    <ligand>
        <name>substrate</name>
    </ligand>
</feature>
<keyword evidence="3 7" id="KW-0547">Nucleotide-binding</keyword>
<evidence type="ECO:0000259" key="8">
    <source>
        <dbReference type="PROSITE" id="PS50943"/>
    </source>
</evidence>
<keyword evidence="10" id="KW-1185">Reference proteome</keyword>
<keyword evidence="6 7" id="KW-0057">Aromatic amino acid biosynthesis</keyword>
<keyword evidence="5 7" id="KW-0067">ATP-binding</keyword>
<sequence>MAPKTGRQKDDDPADGLAAYLTRLGDRVRVIRARRGMSRKALAKHSDVSERYLAQLETGEGNCSIVLLRRIANALGVPIADLVDDRPERPVESLLLTQLLDRLPASDLAEARDYLSSRFGQSTAAARRGRIALIGLRGGGKSTLGRLLAEQLSMPFVELDREIEKLSGMELAEVFELFGQATFRRMERDALQSVLATHDSFVLATGGSIVTEPGTFELLLSNCYTVWVRASPDEHMNRVVAQGDLRPMADNAHAMDDLLSILHSREPLYAKADYALDTAGKSSAASAGELAGLLESEVAG</sequence>
<keyword evidence="4 7" id="KW-0418">Kinase</keyword>
<dbReference type="AlphaFoldDB" id="A0A0S3PRS4"/>
<dbReference type="SUPFAM" id="SSF47413">
    <property type="entry name" value="lambda repressor-like DNA-binding domains"/>
    <property type="match status" value="1"/>
</dbReference>
<dbReference type="GO" id="GO:0008652">
    <property type="term" value="P:amino acid biosynthetic process"/>
    <property type="evidence" value="ECO:0007669"/>
    <property type="project" value="UniProtKB-KW"/>
</dbReference>
<evidence type="ECO:0000313" key="9">
    <source>
        <dbReference type="EMBL" id="BAT58510.1"/>
    </source>
</evidence>
<dbReference type="SUPFAM" id="SSF52540">
    <property type="entry name" value="P-loop containing nucleoside triphosphate hydrolases"/>
    <property type="match status" value="1"/>
</dbReference>
<dbReference type="RefSeq" id="WP_096352542.1">
    <property type="nucleotide sequence ID" value="NZ_AP014946.1"/>
</dbReference>
<dbReference type="CDD" id="cd00093">
    <property type="entry name" value="HTH_XRE"/>
    <property type="match status" value="1"/>
</dbReference>
<evidence type="ECO:0000256" key="2">
    <source>
        <dbReference type="ARBA" id="ARBA00022679"/>
    </source>
</evidence>
<evidence type="ECO:0000256" key="4">
    <source>
        <dbReference type="ARBA" id="ARBA00022777"/>
    </source>
</evidence>
<accession>A0A0S3PRS4</accession>
<dbReference type="Pfam" id="PF13560">
    <property type="entry name" value="HTH_31"/>
    <property type="match status" value="1"/>
</dbReference>
<keyword evidence="1 7" id="KW-0028">Amino-acid biosynthesis</keyword>
<dbReference type="PANTHER" id="PTHR21087:SF16">
    <property type="entry name" value="SHIKIMATE KINASE 1, CHLOROPLASTIC"/>
    <property type="match status" value="1"/>
</dbReference>
<dbReference type="GO" id="GO:0004765">
    <property type="term" value="F:shikimate kinase activity"/>
    <property type="evidence" value="ECO:0007669"/>
    <property type="project" value="UniProtKB-UniRule"/>
</dbReference>
<protein>
    <recommendedName>
        <fullName evidence="7">Shikimate kinase</fullName>
        <shortName evidence="7">SK</shortName>
        <ecNumber evidence="7">2.7.1.71</ecNumber>
    </recommendedName>
</protein>
<dbReference type="InterPro" id="IPR000623">
    <property type="entry name" value="Shikimate_kinase/TSH1"/>
</dbReference>
<evidence type="ECO:0000256" key="3">
    <source>
        <dbReference type="ARBA" id="ARBA00022741"/>
    </source>
</evidence>
<dbReference type="UniPathway" id="UPA00053">
    <property type="reaction ID" value="UER00088"/>
</dbReference>
<comment type="cofactor">
    <cofactor evidence="7">
        <name>Mg(2+)</name>
        <dbReference type="ChEBI" id="CHEBI:18420"/>
    </cofactor>
    <text evidence="7">Binds 1 Mg(2+) ion per subunit.</text>
</comment>
<feature type="binding site" evidence="7">
    <location>
        <begin position="138"/>
        <end position="143"/>
    </location>
    <ligand>
        <name>ATP</name>
        <dbReference type="ChEBI" id="CHEBI:30616"/>
    </ligand>
</feature>
<dbReference type="Gene3D" id="1.10.260.40">
    <property type="entry name" value="lambda repressor-like DNA-binding domains"/>
    <property type="match status" value="1"/>
</dbReference>
<keyword evidence="2 7" id="KW-0808">Transferase</keyword>
<dbReference type="PROSITE" id="PS50943">
    <property type="entry name" value="HTH_CROC1"/>
    <property type="match status" value="1"/>
</dbReference>
<dbReference type="EMBL" id="AP014946">
    <property type="protein sequence ID" value="BAT58510.1"/>
    <property type="molecule type" value="Genomic_DNA"/>
</dbReference>
<dbReference type="GO" id="GO:0000287">
    <property type="term" value="F:magnesium ion binding"/>
    <property type="evidence" value="ECO:0007669"/>
    <property type="project" value="UniProtKB-UniRule"/>
</dbReference>
<gene>
    <name evidence="9" type="primary">aroK_1</name>
    <name evidence="7" type="synonym">aroK</name>
    <name evidence="9" type="ORF">GJW-30_1_01036</name>
</gene>
<evidence type="ECO:0000256" key="7">
    <source>
        <dbReference type="HAMAP-Rule" id="MF_00109"/>
    </source>
</evidence>
<feature type="binding site" evidence="7">
    <location>
        <position position="207"/>
    </location>
    <ligand>
        <name>substrate</name>
    </ligand>
</feature>
<proteinExistence type="inferred from homology"/>
<feature type="binding site" evidence="7">
    <location>
        <position position="265"/>
    </location>
    <ligand>
        <name>substrate</name>
    </ligand>
</feature>
<dbReference type="InterPro" id="IPR001387">
    <property type="entry name" value="Cro/C1-type_HTH"/>
</dbReference>
<evidence type="ECO:0000256" key="6">
    <source>
        <dbReference type="ARBA" id="ARBA00023141"/>
    </source>
</evidence>
<dbReference type="PRINTS" id="PR01100">
    <property type="entry name" value="SHIKIMTKNASE"/>
</dbReference>
<comment type="catalytic activity">
    <reaction evidence="7">
        <text>shikimate + ATP = 3-phosphoshikimate + ADP + H(+)</text>
        <dbReference type="Rhea" id="RHEA:13121"/>
        <dbReference type="ChEBI" id="CHEBI:15378"/>
        <dbReference type="ChEBI" id="CHEBI:30616"/>
        <dbReference type="ChEBI" id="CHEBI:36208"/>
        <dbReference type="ChEBI" id="CHEBI:145989"/>
        <dbReference type="ChEBI" id="CHEBI:456216"/>
        <dbReference type="EC" id="2.7.1.71"/>
    </reaction>
</comment>
<dbReference type="GO" id="GO:0009073">
    <property type="term" value="P:aromatic amino acid family biosynthetic process"/>
    <property type="evidence" value="ECO:0007669"/>
    <property type="project" value="UniProtKB-KW"/>
</dbReference>
<evidence type="ECO:0000256" key="5">
    <source>
        <dbReference type="ARBA" id="ARBA00022840"/>
    </source>
</evidence>
<dbReference type="GO" id="GO:0003677">
    <property type="term" value="F:DNA binding"/>
    <property type="evidence" value="ECO:0007669"/>
    <property type="project" value="InterPro"/>
</dbReference>
<feature type="binding site" evidence="7">
    <location>
        <position position="246"/>
    </location>
    <ligand>
        <name>ATP</name>
        <dbReference type="ChEBI" id="CHEBI:30616"/>
    </ligand>
</feature>
<comment type="function">
    <text evidence="7">Catalyzes the specific phosphorylation of the 3-hydroxyl group of shikimic acid using ATP as a cosubstrate.</text>
</comment>
<keyword evidence="7" id="KW-0963">Cytoplasm</keyword>
<comment type="subunit">
    <text evidence="7">Monomer.</text>
</comment>
<dbReference type="GO" id="GO:0009423">
    <property type="term" value="P:chorismate biosynthetic process"/>
    <property type="evidence" value="ECO:0007669"/>
    <property type="project" value="UniProtKB-UniRule"/>
</dbReference>
<name>A0A0S3PRS4_9BRAD</name>
<dbReference type="NCBIfam" id="NF006015">
    <property type="entry name" value="PRK08154.1"/>
    <property type="match status" value="1"/>
</dbReference>
<feature type="binding site" evidence="7">
    <location>
        <position position="160"/>
    </location>
    <ligand>
        <name>substrate</name>
    </ligand>
</feature>
<dbReference type="Proteomes" id="UP000236884">
    <property type="component" value="Chromosome"/>
</dbReference>
<dbReference type="InterPro" id="IPR010982">
    <property type="entry name" value="Lambda_DNA-bd_dom_sf"/>
</dbReference>
<feature type="binding site" evidence="7">
    <location>
        <position position="142"/>
    </location>
    <ligand>
        <name>Mg(2+)</name>
        <dbReference type="ChEBI" id="CHEBI:18420"/>
    </ligand>
</feature>
<feature type="domain" description="HTH cro/C1-type" evidence="8">
    <location>
        <begin position="28"/>
        <end position="82"/>
    </location>
</feature>
<evidence type="ECO:0000256" key="1">
    <source>
        <dbReference type="ARBA" id="ARBA00022605"/>
    </source>
</evidence>
<dbReference type="OrthoDB" id="9800332at2"/>
<comment type="caution">
    <text evidence="7">Lacks conserved residue(s) required for the propagation of feature annotation.</text>
</comment>
<comment type="similarity">
    <text evidence="7">Belongs to the shikimate kinase family.</text>
</comment>
<dbReference type="GO" id="GO:0005524">
    <property type="term" value="F:ATP binding"/>
    <property type="evidence" value="ECO:0007669"/>
    <property type="project" value="UniProtKB-UniRule"/>
</dbReference>
<organism evidence="9 10">
    <name type="scientific">Variibacter gotjawalensis</name>
    <dbReference type="NCBI Taxonomy" id="1333996"/>
    <lineage>
        <taxon>Bacteria</taxon>
        <taxon>Pseudomonadati</taxon>
        <taxon>Pseudomonadota</taxon>
        <taxon>Alphaproteobacteria</taxon>
        <taxon>Hyphomicrobiales</taxon>
        <taxon>Nitrobacteraceae</taxon>
        <taxon>Variibacter</taxon>
    </lineage>
</organism>
<dbReference type="Gene3D" id="3.40.50.300">
    <property type="entry name" value="P-loop containing nucleotide triphosphate hydrolases"/>
    <property type="match status" value="1"/>
</dbReference>
<dbReference type="EC" id="2.7.1.71" evidence="7"/>
<dbReference type="InterPro" id="IPR027417">
    <property type="entry name" value="P-loop_NTPase"/>
</dbReference>
<dbReference type="InterPro" id="IPR031322">
    <property type="entry name" value="Shikimate/glucono_kinase"/>
</dbReference>